<evidence type="ECO:0000256" key="2">
    <source>
        <dbReference type="ARBA" id="ARBA00022771"/>
    </source>
</evidence>
<dbReference type="GO" id="GO:0000723">
    <property type="term" value="P:telomere maintenance"/>
    <property type="evidence" value="ECO:0007669"/>
    <property type="project" value="InterPro"/>
</dbReference>
<keyword evidence="4 5" id="KW-0238">DNA-binding</keyword>
<keyword evidence="10" id="KW-1185">Reference proteome</keyword>
<evidence type="ECO:0000256" key="4">
    <source>
        <dbReference type="ARBA" id="ARBA00023125"/>
    </source>
</evidence>
<dbReference type="GO" id="GO:0005524">
    <property type="term" value="F:ATP binding"/>
    <property type="evidence" value="ECO:0007669"/>
    <property type="project" value="UniProtKB-KW"/>
</dbReference>
<dbReference type="Pfam" id="PF20209">
    <property type="entry name" value="DUF6570"/>
    <property type="match status" value="1"/>
</dbReference>
<dbReference type="InterPro" id="IPR010285">
    <property type="entry name" value="DNA_helicase_pif1-like_DEAD"/>
</dbReference>
<dbReference type="InterPro" id="IPR006612">
    <property type="entry name" value="THAP_Znf"/>
</dbReference>
<gene>
    <name evidence="9" type="ORF">KUF71_024913</name>
</gene>
<dbReference type="InterPro" id="IPR046700">
    <property type="entry name" value="DUF6570"/>
</dbReference>
<dbReference type="GO" id="GO:0006310">
    <property type="term" value="P:DNA recombination"/>
    <property type="evidence" value="ECO:0007669"/>
    <property type="project" value="UniProtKB-KW"/>
</dbReference>
<protein>
    <recommendedName>
        <fullName evidence="6">ATP-dependent DNA helicase</fullName>
        <ecNumber evidence="6">5.6.2.3</ecNumber>
    </recommendedName>
</protein>
<reference evidence="9" key="1">
    <citation type="submission" date="2021-07" db="EMBL/GenBank/DDBJ databases">
        <authorList>
            <person name="Catto M.A."/>
            <person name="Jacobson A."/>
            <person name="Kennedy G."/>
            <person name="Labadie P."/>
            <person name="Hunt B.G."/>
            <person name="Srinivasan R."/>
        </authorList>
    </citation>
    <scope>NUCLEOTIDE SEQUENCE</scope>
    <source>
        <strain evidence="9">PL_HMW_Pooled</strain>
        <tissue evidence="9">Head</tissue>
    </source>
</reference>
<evidence type="ECO:0000256" key="5">
    <source>
        <dbReference type="PROSITE-ProRule" id="PRU00309"/>
    </source>
</evidence>
<evidence type="ECO:0000256" key="3">
    <source>
        <dbReference type="ARBA" id="ARBA00022833"/>
    </source>
</evidence>
<dbReference type="GO" id="GO:0016787">
    <property type="term" value="F:hydrolase activity"/>
    <property type="evidence" value="ECO:0007669"/>
    <property type="project" value="UniProtKB-KW"/>
</dbReference>
<dbReference type="PROSITE" id="PS50950">
    <property type="entry name" value="ZF_THAP"/>
    <property type="match status" value="2"/>
</dbReference>
<comment type="caution">
    <text evidence="9">The sequence shown here is derived from an EMBL/GenBank/DDBJ whole genome shotgun (WGS) entry which is preliminary data.</text>
</comment>
<keyword evidence="1" id="KW-0479">Metal-binding</keyword>
<proteinExistence type="inferred from homology"/>
<keyword evidence="6 9" id="KW-0347">Helicase</keyword>
<dbReference type="SUPFAM" id="SSF57716">
    <property type="entry name" value="Glucocorticoid receptor-like (DNA-binding domain)"/>
    <property type="match status" value="2"/>
</dbReference>
<evidence type="ECO:0000259" key="8">
    <source>
        <dbReference type="PROSITE" id="PS50950"/>
    </source>
</evidence>
<comment type="similarity">
    <text evidence="6">Belongs to the helicase family.</text>
</comment>
<dbReference type="EMBL" id="JAHWGI010001416">
    <property type="protein sequence ID" value="KAK3931001.1"/>
    <property type="molecule type" value="Genomic_DNA"/>
</dbReference>
<dbReference type="Gene3D" id="3.40.50.300">
    <property type="entry name" value="P-loop containing nucleotide triphosphate hydrolases"/>
    <property type="match status" value="1"/>
</dbReference>
<evidence type="ECO:0000313" key="10">
    <source>
        <dbReference type="Proteomes" id="UP001219518"/>
    </source>
</evidence>
<sequence>MCKNSTPSQSNIHYHGLPRDPAVSEKWIEFIKKQNNCDEFIALSNTYLCSDHFKDDFKGLRRLKKGAIPSIPFISRSDVCELPPRSTTTVCASNSYLSLLNEYTSVTEISKKSFEENEAAPTVFRSNLNNNASNEHTSLTEINDIFTHEFSSYFEVDMNSLTNQNQHENTYYEQKIYLAPETVFYSEKSIDEEDTQMQKEDHNIMEIDNSQYNVQTLNEEYTEQQHEDHNVMEIQDDAGRALNQVQSDSVQQSSLTNKKSRKQNKKCSAKDCGVPEGSFFSFPSIVKNGIIDPDALTLLKLWIQNSGNIDLLSVPSADLHKRRYLCSKHFTLNQCTNTMKNRLQPNAKPTLFSCMPLTDSQMSLYPIYNTQHATAALSENHQNHQVPDDEFIINARPYLDEFQQKFHEEMSSLQWKTCDNCSAKFLTKNGSDRRCVYSRPICDKFKTIVIDEIPEQLKNLTYIEEQLISKIHPIVSVIKLKGHQLGYQGNVINFPQDVKEFARALPHKITELSCVLTIRASKNLRPVDFQVRAQKVKEALIWLKHNNRFYFDVEISESNIDALPENDNVFDLLNGFDIEEQIEEPALPLPHNDLQTEPTDPTNEILEDIYDSGNPIMTKAVGSDQIVSMLSWPTISNQPINEFNDESYIVQAFPCLFPKGNGNIKIHKGKMESALNYFKHLMRYKDDRFAEHNRFRYFALNSYMRWSALRNGNLFIKSQPEFENMTLTQLKEELHRNPTLIKKIMYRNSSISGSKSYWFARGKELLSMVEQIGLPTLFCTFSAADLHWPELFKLLAPDEDLTTMSLFRKKQLVKNNPLIVDTFFLKRVETFMAQVVIKKYKVKDYWFRIEYQHRGSPHMHGVLWIEHAPDVTNLKNKSDEEQEQIVQYFAELITAFHPNIDQPPSLIHPCQKSLLDIEDLDVDLAEILNRVQRHTMCSRQYCIRKSKRDKQMKCRFNFPQVYQEQAKLQFDENGNAEFLPQRNDERLNKYNAYMIQTWRANMDVAPVISKTALVNYLAKYISKSEIRSDHLGELMKIINEASDKNKTAKYAVQRLYIKACSERDFSAQETCHLLMGLKLHSSGGREFITINCNENDDWRLLKNDDCSLSLKEKYQYRSETLDAKCLYEVAKCYILPSERKRTKQAILQIYPKLNFSKYVTDQTTMEKFYRQQVLLFVPWRTEEQLKGDKSTWKDVFDECTEIIKYNSTNVFNINDVLPDKEEFEEAHMAHNLNLEEWMAVSAMGPSENIQTPILLGSRDIDTNYNWHEASALYEKYGGIPSLLTFISRMKKEYQTQTPTFANVTDVILNEEQQQIMDLLLLQIASLKNFDTHCTQTIPKSAIIQGKAGTGKSLVIAKMTKLMIDSIGPCSYLLLGPTGVSAVNINGSTIHSKLHIRTEDFKHLNGQQLHTFKEVMAPVKFVIIDEFSMVGCEFMYMIDQRLRQGKDEPNEPFGGLFLYMFGDINQLPPVIDKPIYTTNQKTMEAIAGKILYDSIDTAFILENIHRQKDHQFQNILNNISSGNISGEDYKMLETRFTTNVHPAERKLFDDAPHFYPTNREKDEFNYGKLKNNVDQKTMARIPVAKITAKISGNSKAISLTESDSMESVLYLSKGSRIMLRSNLWVEKGLVNGSVGEVLDIIYHPDATPQDDPPSVIICTFTSYKGPYLDPEKKTIPIGPTQISQENGQGEKYTVSQFPLSLNYACTIYKSQGLTMDKDVEYDPFAELDDNFARARPINTVTPGKEYKVTNFLQMRSTWKDAEGSYPMNTLVQYYEEGLKFQSILPRKFNNKPLKWIETMNKLIENKMNPKVVYYGTVSLGYEVDLLRHTQSANPAKLEIVQKIQAQCQSKKDGQHSSTSNPPTPTKRSSSTCDESPTKFAKKD</sequence>
<reference evidence="9" key="2">
    <citation type="journal article" date="2023" name="BMC Genomics">
        <title>Pest status, molecular evolution, and epigenetic factors derived from the genome assembly of Frankliniella fusca, a thysanopteran phytovirus vector.</title>
        <authorList>
            <person name="Catto M.A."/>
            <person name="Labadie P.E."/>
            <person name="Jacobson A.L."/>
            <person name="Kennedy G.G."/>
            <person name="Srinivasan R."/>
            <person name="Hunt B.G."/>
        </authorList>
    </citation>
    <scope>NUCLEOTIDE SEQUENCE</scope>
    <source>
        <strain evidence="9">PL_HMW_Pooled</strain>
    </source>
</reference>
<feature type="region of interest" description="Disordered" evidence="7">
    <location>
        <begin position="1845"/>
        <end position="1882"/>
    </location>
</feature>
<keyword evidence="6" id="KW-0067">ATP-binding</keyword>
<dbReference type="InterPro" id="IPR027417">
    <property type="entry name" value="P-loop_NTPase"/>
</dbReference>
<dbReference type="Pfam" id="PF05970">
    <property type="entry name" value="PIF1"/>
    <property type="match status" value="1"/>
</dbReference>
<dbReference type="Pfam" id="PF14214">
    <property type="entry name" value="Helitron_like_N"/>
    <property type="match status" value="1"/>
</dbReference>
<feature type="compositionally biased region" description="Basic residues" evidence="7">
    <location>
        <begin position="258"/>
        <end position="267"/>
    </location>
</feature>
<dbReference type="GO" id="GO:0008270">
    <property type="term" value="F:zinc ion binding"/>
    <property type="evidence" value="ECO:0007669"/>
    <property type="project" value="UniProtKB-KW"/>
</dbReference>
<keyword evidence="3" id="KW-0862">Zinc</keyword>
<keyword evidence="2 5" id="KW-0863">Zinc-finger</keyword>
<feature type="domain" description="THAP-type" evidence="8">
    <location>
        <begin position="263"/>
        <end position="352"/>
    </location>
</feature>
<comment type="catalytic activity">
    <reaction evidence="6">
        <text>ATP + H2O = ADP + phosphate + H(+)</text>
        <dbReference type="Rhea" id="RHEA:13065"/>
        <dbReference type="ChEBI" id="CHEBI:15377"/>
        <dbReference type="ChEBI" id="CHEBI:15378"/>
        <dbReference type="ChEBI" id="CHEBI:30616"/>
        <dbReference type="ChEBI" id="CHEBI:43474"/>
        <dbReference type="ChEBI" id="CHEBI:456216"/>
        <dbReference type="EC" id="5.6.2.3"/>
    </reaction>
</comment>
<dbReference type="SMART" id="SM00980">
    <property type="entry name" value="THAP"/>
    <property type="match status" value="2"/>
</dbReference>
<keyword evidence="6" id="KW-0234">DNA repair</keyword>
<dbReference type="GO" id="GO:0043139">
    <property type="term" value="F:5'-3' DNA helicase activity"/>
    <property type="evidence" value="ECO:0007669"/>
    <property type="project" value="UniProtKB-EC"/>
</dbReference>
<organism evidence="9 10">
    <name type="scientific">Frankliniella fusca</name>
    <dbReference type="NCBI Taxonomy" id="407009"/>
    <lineage>
        <taxon>Eukaryota</taxon>
        <taxon>Metazoa</taxon>
        <taxon>Ecdysozoa</taxon>
        <taxon>Arthropoda</taxon>
        <taxon>Hexapoda</taxon>
        <taxon>Insecta</taxon>
        <taxon>Pterygota</taxon>
        <taxon>Neoptera</taxon>
        <taxon>Paraneoptera</taxon>
        <taxon>Thysanoptera</taxon>
        <taxon>Terebrantia</taxon>
        <taxon>Thripoidea</taxon>
        <taxon>Thripidae</taxon>
        <taxon>Frankliniella</taxon>
    </lineage>
</organism>
<keyword evidence="6" id="KW-0547">Nucleotide-binding</keyword>
<dbReference type="GO" id="GO:0003677">
    <property type="term" value="F:DNA binding"/>
    <property type="evidence" value="ECO:0007669"/>
    <property type="project" value="UniProtKB-UniRule"/>
</dbReference>
<accession>A0AAE1I174</accession>
<keyword evidence="6" id="KW-0378">Hydrolase</keyword>
<name>A0AAE1I174_9NEOP</name>
<dbReference type="Proteomes" id="UP001219518">
    <property type="component" value="Unassembled WGS sequence"/>
</dbReference>
<evidence type="ECO:0000256" key="6">
    <source>
        <dbReference type="RuleBase" id="RU363044"/>
    </source>
</evidence>
<comment type="cofactor">
    <cofactor evidence="6">
        <name>Mg(2+)</name>
        <dbReference type="ChEBI" id="CHEBI:18420"/>
    </cofactor>
</comment>
<dbReference type="SMART" id="SM00692">
    <property type="entry name" value="DM3"/>
    <property type="match status" value="1"/>
</dbReference>
<evidence type="ECO:0000256" key="1">
    <source>
        <dbReference type="ARBA" id="ARBA00022723"/>
    </source>
</evidence>
<dbReference type="InterPro" id="IPR025476">
    <property type="entry name" value="Helitron_helicase-like"/>
</dbReference>
<dbReference type="PANTHER" id="PTHR47642">
    <property type="entry name" value="ATP-DEPENDENT DNA HELICASE"/>
    <property type="match status" value="1"/>
</dbReference>
<keyword evidence="6" id="KW-0233">DNA recombination</keyword>
<dbReference type="PANTHER" id="PTHR47642:SF5">
    <property type="entry name" value="ATP-DEPENDENT DNA HELICASE"/>
    <property type="match status" value="1"/>
</dbReference>
<keyword evidence="6" id="KW-0227">DNA damage</keyword>
<dbReference type="Pfam" id="PF05485">
    <property type="entry name" value="THAP"/>
    <property type="match status" value="2"/>
</dbReference>
<dbReference type="GO" id="GO:0006281">
    <property type="term" value="P:DNA repair"/>
    <property type="evidence" value="ECO:0007669"/>
    <property type="project" value="UniProtKB-KW"/>
</dbReference>
<feature type="region of interest" description="Disordered" evidence="7">
    <location>
        <begin position="247"/>
        <end position="268"/>
    </location>
</feature>
<dbReference type="EC" id="5.6.2.3" evidence="6"/>
<feature type="domain" description="THAP-type" evidence="8">
    <location>
        <begin position="1"/>
        <end position="72"/>
    </location>
</feature>
<feature type="compositionally biased region" description="Polar residues" evidence="7">
    <location>
        <begin position="1854"/>
        <end position="1873"/>
    </location>
</feature>
<evidence type="ECO:0000313" key="9">
    <source>
        <dbReference type="EMBL" id="KAK3931001.1"/>
    </source>
</evidence>
<evidence type="ECO:0000256" key="7">
    <source>
        <dbReference type="SAM" id="MobiDB-lite"/>
    </source>
</evidence>
<dbReference type="SUPFAM" id="SSF52540">
    <property type="entry name" value="P-loop containing nucleoside triphosphate hydrolases"/>
    <property type="match status" value="2"/>
</dbReference>
<dbReference type="InterPro" id="IPR051055">
    <property type="entry name" value="PIF1_helicase"/>
</dbReference>